<gene>
    <name evidence="1" type="ORF">XJ32_02700</name>
</gene>
<evidence type="ECO:0000313" key="2">
    <source>
        <dbReference type="Proteomes" id="UP000188298"/>
    </source>
</evidence>
<dbReference type="Proteomes" id="UP000188298">
    <property type="component" value="Chromosome"/>
</dbReference>
<evidence type="ECO:0000313" key="1">
    <source>
        <dbReference type="EMBL" id="AQQ60638.1"/>
    </source>
</evidence>
<dbReference type="KEGG" id="hbl:XJ32_02700"/>
<protein>
    <submittedName>
        <fullName evidence="1">Uncharacterized protein</fullName>
    </submittedName>
</protein>
<sequence length="80" mass="9551">MGLGIFYYTPLSFYLEPSYWKFRKMCKMKYEFYEKGIGNENNIDNYKKQNGYNNVATWHSGSIIPLFTLFCMDLNGMNFI</sequence>
<organism evidence="1 2">
    <name type="scientific">Helicobacter bilis</name>
    <dbReference type="NCBI Taxonomy" id="37372"/>
    <lineage>
        <taxon>Bacteria</taxon>
        <taxon>Pseudomonadati</taxon>
        <taxon>Campylobacterota</taxon>
        <taxon>Epsilonproteobacteria</taxon>
        <taxon>Campylobacterales</taxon>
        <taxon>Helicobacteraceae</taxon>
        <taxon>Helicobacter</taxon>
    </lineage>
</organism>
<accession>A0A1Q2LJJ8</accession>
<proteinExistence type="predicted"/>
<name>A0A1Q2LJJ8_9HELI</name>
<dbReference type="AlphaFoldDB" id="A0A1Q2LJJ8"/>
<reference evidence="1 2" key="1">
    <citation type="submission" date="2017-02" db="EMBL/GenBank/DDBJ databases">
        <title>Whole genome sequencing of Helicobacter bilis strain AAQJH.</title>
        <authorList>
            <person name="Conlan S."/>
            <person name="Thomas P.J."/>
            <person name="Mullikin J."/>
            <person name="Palmore T.N."/>
            <person name="Frank K.M."/>
            <person name="Segre J.A."/>
        </authorList>
    </citation>
    <scope>NUCLEOTIDE SEQUENCE [LARGE SCALE GENOMIC DNA]</scope>
    <source>
        <strain evidence="1 2">AAQJH</strain>
    </source>
</reference>
<dbReference type="EMBL" id="CP019645">
    <property type="protein sequence ID" value="AQQ60638.1"/>
    <property type="molecule type" value="Genomic_DNA"/>
</dbReference>